<dbReference type="EMBL" id="CP012382">
    <property type="protein sequence ID" value="AKZ59191.1"/>
    <property type="molecule type" value="Genomic_DNA"/>
</dbReference>
<dbReference type="Proteomes" id="UP000061018">
    <property type="component" value="Chromosome"/>
</dbReference>
<protein>
    <submittedName>
        <fullName evidence="1">Uncharacterized protein</fullName>
    </submittedName>
</protein>
<accession>A0A0K2B223</accession>
<dbReference type="AlphaFoldDB" id="A0A0K2B223"/>
<sequence>MAFKVGDKVDHRTFGKGEVVFGPFEHTMGSDFYLMKQEHDGAHALTAGEALTQAAKFKVGNKAQGTYSGRVYTIVGGPYRGPAGRTWYATESTDGMVTNNDEDDLLTVTPEPAKDEAIVDGVTYDLTARYRDRDGDYWTFKDVDGTVRGECSSYDRDNSEHISSYSDPLESAVRNFGPLTRV</sequence>
<dbReference type="KEGG" id="samb:SAM23877_6146"/>
<gene>
    <name evidence="1" type="ORF">SAM23877_6146</name>
</gene>
<evidence type="ECO:0000313" key="2">
    <source>
        <dbReference type="Proteomes" id="UP000061018"/>
    </source>
</evidence>
<proteinExistence type="predicted"/>
<organism evidence="1 2">
    <name type="scientific">Streptomyces ambofaciens (strain ATCC 23877 / 3486 / DSM 40053 / JCM 4204 / NBRC 12836 / NRRL B-2516)</name>
    <dbReference type="NCBI Taxonomy" id="278992"/>
    <lineage>
        <taxon>Bacteria</taxon>
        <taxon>Bacillati</taxon>
        <taxon>Actinomycetota</taxon>
        <taxon>Actinomycetes</taxon>
        <taxon>Kitasatosporales</taxon>
        <taxon>Streptomycetaceae</taxon>
        <taxon>Streptomyces</taxon>
    </lineage>
</organism>
<name>A0A0K2B223_STRA7</name>
<reference evidence="2" key="1">
    <citation type="journal article" date="2015" name="J. Biotechnol.">
        <title>Complete genome sequence of Streptomyces ambofaciens ATCC 23877, the spiramycin producer.</title>
        <authorList>
            <person name="Thibessard A."/>
            <person name="Haas D."/>
            <person name="Gerbaud C."/>
            <person name="Aigle B."/>
            <person name="Lautru S."/>
            <person name="Pernodet J.L."/>
            <person name="Leblond P."/>
        </authorList>
    </citation>
    <scope>NUCLEOTIDE SEQUENCE [LARGE SCALE GENOMIC DNA]</scope>
    <source>
        <strain evidence="2">ATCC 23877 / 3486 / DSM 40053 / JCM 4204 / NBRC 12836 / NRRL B-2516</strain>
    </source>
</reference>
<dbReference type="NCBIfam" id="NF038082">
    <property type="entry name" value="phiSA1p31"/>
    <property type="match status" value="1"/>
</dbReference>
<dbReference type="RefSeq" id="WP_053139483.1">
    <property type="nucleotide sequence ID" value="NZ_CP012382.1"/>
</dbReference>
<evidence type="ECO:0000313" key="1">
    <source>
        <dbReference type="EMBL" id="AKZ59191.1"/>
    </source>
</evidence>